<sequence>MTAYVRRKVWITQSQISLFQHSSTMAIRGRNSLSKPVERACWVLVAFPVWNFFNQRRT</sequence>
<comment type="caution">
    <text evidence="1">The sequence shown here is derived from an EMBL/GenBank/DDBJ whole genome shotgun (WGS) entry which is preliminary data.</text>
</comment>
<protein>
    <submittedName>
        <fullName evidence="1">Uncharacterized protein</fullName>
    </submittedName>
</protein>
<gene>
    <name evidence="1" type="ORF">LCGC14_0709570</name>
</gene>
<organism evidence="1">
    <name type="scientific">marine sediment metagenome</name>
    <dbReference type="NCBI Taxonomy" id="412755"/>
    <lineage>
        <taxon>unclassified sequences</taxon>
        <taxon>metagenomes</taxon>
        <taxon>ecological metagenomes</taxon>
    </lineage>
</organism>
<reference evidence="1" key="1">
    <citation type="journal article" date="2015" name="Nature">
        <title>Complex archaea that bridge the gap between prokaryotes and eukaryotes.</title>
        <authorList>
            <person name="Spang A."/>
            <person name="Saw J.H."/>
            <person name="Jorgensen S.L."/>
            <person name="Zaremba-Niedzwiedzka K."/>
            <person name="Martijn J."/>
            <person name="Lind A.E."/>
            <person name="van Eijk R."/>
            <person name="Schleper C."/>
            <person name="Guy L."/>
            <person name="Ettema T.J."/>
        </authorList>
    </citation>
    <scope>NUCLEOTIDE SEQUENCE</scope>
</reference>
<accession>A0A0F9QFJ5</accession>
<proteinExistence type="predicted"/>
<name>A0A0F9QFJ5_9ZZZZ</name>
<dbReference type="AlphaFoldDB" id="A0A0F9QFJ5"/>
<dbReference type="EMBL" id="LAZR01001555">
    <property type="protein sequence ID" value="KKN42825.1"/>
    <property type="molecule type" value="Genomic_DNA"/>
</dbReference>
<evidence type="ECO:0000313" key="1">
    <source>
        <dbReference type="EMBL" id="KKN42825.1"/>
    </source>
</evidence>